<dbReference type="Pfam" id="PF00271">
    <property type="entry name" value="Helicase_C"/>
    <property type="match status" value="1"/>
</dbReference>
<dbReference type="Pfam" id="PF00270">
    <property type="entry name" value="DEAD"/>
    <property type="match status" value="1"/>
</dbReference>
<dbReference type="InterPro" id="IPR040498">
    <property type="entry name" value="PriA_CRR"/>
</dbReference>
<dbReference type="InterPro" id="IPR011545">
    <property type="entry name" value="DEAD/DEAH_box_helicase_dom"/>
</dbReference>
<dbReference type="InterPro" id="IPR041222">
    <property type="entry name" value="PriA_3primeBD"/>
</dbReference>
<keyword evidence="2 11" id="KW-0235">DNA replication</keyword>
<evidence type="ECO:0000259" key="13">
    <source>
        <dbReference type="PROSITE" id="PS51194"/>
    </source>
</evidence>
<comment type="caution">
    <text evidence="14">The sequence shown here is derived from an EMBL/GenBank/DDBJ whole genome shotgun (WGS) entry which is preliminary data.</text>
</comment>
<evidence type="ECO:0000256" key="8">
    <source>
        <dbReference type="ARBA" id="ARBA00022840"/>
    </source>
</evidence>
<evidence type="ECO:0000256" key="5">
    <source>
        <dbReference type="ARBA" id="ARBA00022801"/>
    </source>
</evidence>
<keyword evidence="5 11" id="KW-0378">Hydrolase</keyword>
<feature type="domain" description="Helicase C-terminal" evidence="13">
    <location>
        <begin position="518"/>
        <end position="698"/>
    </location>
</feature>
<dbReference type="InterPro" id="IPR001650">
    <property type="entry name" value="Helicase_C-like"/>
</dbReference>
<evidence type="ECO:0000256" key="11">
    <source>
        <dbReference type="HAMAP-Rule" id="MF_00983"/>
    </source>
</evidence>
<dbReference type="EMBL" id="AECZ01000020">
    <property type="protein sequence ID" value="EFL50442.1"/>
    <property type="molecule type" value="Genomic_DNA"/>
</dbReference>
<dbReference type="SUPFAM" id="SSF52540">
    <property type="entry name" value="P-loop containing nucleoside triphosphate hydrolases"/>
    <property type="match status" value="1"/>
</dbReference>
<dbReference type="GO" id="GO:0008270">
    <property type="term" value="F:zinc ion binding"/>
    <property type="evidence" value="ECO:0007669"/>
    <property type="project" value="UniProtKB-UniRule"/>
</dbReference>
<dbReference type="GO" id="GO:0006269">
    <property type="term" value="P:DNA replication, synthesis of primer"/>
    <property type="evidence" value="ECO:0007669"/>
    <property type="project" value="UniProtKB-KW"/>
</dbReference>
<feature type="binding site" evidence="11">
    <location>
        <position position="545"/>
    </location>
    <ligand>
        <name>Zn(2+)</name>
        <dbReference type="ChEBI" id="CHEBI:29105"/>
        <label>1</label>
    </ligand>
</feature>
<dbReference type="Pfam" id="PF17764">
    <property type="entry name" value="PriA_3primeBD"/>
    <property type="match status" value="1"/>
</dbReference>
<dbReference type="Gene3D" id="3.40.50.300">
    <property type="entry name" value="P-loop containing nucleotide triphosphate hydrolases"/>
    <property type="match status" value="2"/>
</dbReference>
<sequence>MTAAPSLAVALTAPPYAILTYTVPDGFTPEDFPVGLCLLVPVAGMLRAGVVWEVGTPPPEGVRLRPALWPLERRPACDADYLELVKNLASRHMAEPGRILGTLLPRGMRTSQVVFEVTESGLPRRIAAKALSRLAPAARAGLVAAWREGTMGCRLSEEAADPLCALAADPPWPVRPGAARQIAVLDALCDVGPMPLSDLKKKCGPDTLTVLRRLVGLGLVRLDDGAGAAECAVGPLAERGGETSLAAMPPLTTAQAAALESLGPVIEAPDGAARLVFGVTGSGKTRLYMELAAKALARGRQVLLLAPEVALAARLHRAAAKAFPGCPPLLYHGYQPPAAREFAFRRSGGDDAPRLVVGTRSALFLPLRDIGLIVLDEEHDGAFKQEDRLPYQAKEVAFFRARRAGALLVLGSATPDVKTFHAAREGHVPMVRLPSRIGGGGMPAIELVDMRGAQKLTSVAGQRETGDRVGVLTDRAAAALAETVADGDQAMILLNRRGYAPLLFCLDCETPVRCPHCDLSLTYHKDRERLVCHYCGHSRPHPAPCPICGGASFLPMGVGAEMLEEQLAGILPAGTEVARLDKDIARRPERAEAILADFASGRAKVLVGTQMLSKGHHFPDVTLVIAADADLGRNLPDYRASERTFQLLTQLAGRAGRGERPGSVLIQTRMPDDPFFQFVVKGDFEGFFELELSRRKRLCYPPFTRLGLARVSFPREWEAGLTAVAAAGEAMRQVAAKLGVRVLGPAPAPLALVAGRRRFHCLLKSPDWQCVRRVFAAGREALAGAAKVRFTLDLDPVDML</sequence>
<dbReference type="Pfam" id="PF18319">
    <property type="entry name" value="Zn_ribbon_PriA"/>
    <property type="match status" value="1"/>
</dbReference>
<comment type="similarity">
    <text evidence="11">Belongs to the helicase family. PriA subfamily.</text>
</comment>
<keyword evidence="3 11" id="KW-0479">Metal-binding</keyword>
<dbReference type="GO" id="GO:0006310">
    <property type="term" value="P:DNA recombination"/>
    <property type="evidence" value="ECO:0007669"/>
    <property type="project" value="InterPro"/>
</dbReference>
<dbReference type="eggNOG" id="COG1198">
    <property type="taxonomic scope" value="Bacteria"/>
</dbReference>
<dbReference type="STRING" id="596151.DesfrDRAFT_2875"/>
<dbReference type="SMART" id="SM00487">
    <property type="entry name" value="DEXDc"/>
    <property type="match status" value="1"/>
</dbReference>
<comment type="function">
    <text evidence="11">Initiates the restart of stalled replication forks, which reloads the replicative helicase on sites other than the origin of replication. Recognizes and binds to abandoned replication forks and remodels them to uncover a helicase loading site. Promotes assembly of the primosome at these replication forks.</text>
</comment>
<keyword evidence="7 11" id="KW-0862">Zinc</keyword>
<dbReference type="PROSITE" id="PS51194">
    <property type="entry name" value="HELICASE_CTER"/>
    <property type="match status" value="1"/>
</dbReference>
<evidence type="ECO:0000256" key="9">
    <source>
        <dbReference type="ARBA" id="ARBA00023125"/>
    </source>
</evidence>
<feature type="binding site" evidence="11">
    <location>
        <position position="514"/>
    </location>
    <ligand>
        <name>Zn(2+)</name>
        <dbReference type="ChEBI" id="CHEBI:29105"/>
        <label>2</label>
    </ligand>
</feature>
<feature type="binding site" evidence="11">
    <location>
        <position position="535"/>
    </location>
    <ligand>
        <name>Zn(2+)</name>
        <dbReference type="ChEBI" id="CHEBI:29105"/>
        <label>2</label>
    </ligand>
</feature>
<dbReference type="PANTHER" id="PTHR30580:SF0">
    <property type="entry name" value="PRIMOSOMAL PROTEIN N"/>
    <property type="match status" value="1"/>
</dbReference>
<dbReference type="GO" id="GO:0006302">
    <property type="term" value="P:double-strand break repair"/>
    <property type="evidence" value="ECO:0007669"/>
    <property type="project" value="InterPro"/>
</dbReference>
<evidence type="ECO:0000259" key="12">
    <source>
        <dbReference type="PROSITE" id="PS51192"/>
    </source>
</evidence>
<dbReference type="PANTHER" id="PTHR30580">
    <property type="entry name" value="PRIMOSOMAL PROTEIN N"/>
    <property type="match status" value="1"/>
</dbReference>
<evidence type="ECO:0000256" key="7">
    <source>
        <dbReference type="ARBA" id="ARBA00022833"/>
    </source>
</evidence>
<feature type="binding site" evidence="11">
    <location>
        <position position="505"/>
    </location>
    <ligand>
        <name>Zn(2+)</name>
        <dbReference type="ChEBI" id="CHEBI:29105"/>
        <label>1</label>
    </ligand>
</feature>
<dbReference type="InterPro" id="IPR027417">
    <property type="entry name" value="P-loop_NTPase"/>
</dbReference>
<comment type="cofactor">
    <cofactor evidence="11">
        <name>Zn(2+)</name>
        <dbReference type="ChEBI" id="CHEBI:29105"/>
    </cofactor>
    <text evidence="11">Binds 2 zinc ions per subunit.</text>
</comment>
<feature type="binding site" evidence="11">
    <location>
        <position position="532"/>
    </location>
    <ligand>
        <name>Zn(2+)</name>
        <dbReference type="ChEBI" id="CHEBI:29105"/>
        <label>2</label>
    </ligand>
</feature>
<dbReference type="GO" id="GO:0006270">
    <property type="term" value="P:DNA replication initiation"/>
    <property type="evidence" value="ECO:0007669"/>
    <property type="project" value="TreeGrafter"/>
</dbReference>
<keyword evidence="6 11" id="KW-0347">Helicase</keyword>
<evidence type="ECO:0000256" key="2">
    <source>
        <dbReference type="ARBA" id="ARBA00022705"/>
    </source>
</evidence>
<dbReference type="GO" id="GO:0043138">
    <property type="term" value="F:3'-5' DNA helicase activity"/>
    <property type="evidence" value="ECO:0007669"/>
    <property type="project" value="UniProtKB-EC"/>
</dbReference>
<dbReference type="GO" id="GO:1990077">
    <property type="term" value="C:primosome complex"/>
    <property type="evidence" value="ECO:0007669"/>
    <property type="project" value="UniProtKB-UniRule"/>
</dbReference>
<name>E1JZ26_SOLFR</name>
<dbReference type="Pfam" id="PF18074">
    <property type="entry name" value="PriA_C"/>
    <property type="match status" value="1"/>
</dbReference>
<feature type="binding site" evidence="11">
    <location>
        <position position="548"/>
    </location>
    <ligand>
        <name>Zn(2+)</name>
        <dbReference type="ChEBI" id="CHEBI:29105"/>
        <label>1</label>
    </ligand>
</feature>
<evidence type="ECO:0000313" key="15">
    <source>
        <dbReference type="Proteomes" id="UP000006250"/>
    </source>
</evidence>
<organism evidence="14 15">
    <name type="scientific">Solidesulfovibrio fructosivorans JJ]</name>
    <dbReference type="NCBI Taxonomy" id="596151"/>
    <lineage>
        <taxon>Bacteria</taxon>
        <taxon>Pseudomonadati</taxon>
        <taxon>Thermodesulfobacteriota</taxon>
        <taxon>Desulfovibrionia</taxon>
        <taxon>Desulfovibrionales</taxon>
        <taxon>Desulfovibrionaceae</taxon>
        <taxon>Solidesulfovibrio</taxon>
    </lineage>
</organism>
<keyword evidence="9 11" id="KW-0238">DNA-binding</keyword>
<proteinExistence type="inferred from homology"/>
<accession>E1JZ26</accession>
<dbReference type="NCBIfam" id="TIGR00595">
    <property type="entry name" value="priA"/>
    <property type="match status" value="1"/>
</dbReference>
<dbReference type="GO" id="GO:0005524">
    <property type="term" value="F:ATP binding"/>
    <property type="evidence" value="ECO:0007669"/>
    <property type="project" value="UniProtKB-UniRule"/>
</dbReference>
<evidence type="ECO:0000256" key="6">
    <source>
        <dbReference type="ARBA" id="ARBA00022806"/>
    </source>
</evidence>
<dbReference type="Gene3D" id="3.40.1440.60">
    <property type="entry name" value="PriA, 3(prime) DNA-binding domain"/>
    <property type="match status" value="1"/>
</dbReference>
<evidence type="ECO:0000313" key="14">
    <source>
        <dbReference type="EMBL" id="EFL50442.1"/>
    </source>
</evidence>
<dbReference type="InterPro" id="IPR042115">
    <property type="entry name" value="PriA_3primeBD_sf"/>
</dbReference>
<evidence type="ECO:0000256" key="4">
    <source>
        <dbReference type="ARBA" id="ARBA00022741"/>
    </source>
</evidence>
<keyword evidence="15" id="KW-1185">Reference proteome</keyword>
<dbReference type="SMART" id="SM00490">
    <property type="entry name" value="HELICc"/>
    <property type="match status" value="1"/>
</dbReference>
<dbReference type="GO" id="GO:0003677">
    <property type="term" value="F:DNA binding"/>
    <property type="evidence" value="ECO:0007669"/>
    <property type="project" value="UniProtKB-UniRule"/>
</dbReference>
<comment type="catalytic activity">
    <reaction evidence="11">
        <text>Couples ATP hydrolysis with the unwinding of duplex DNA by translocating in the 3'-5' direction.</text>
        <dbReference type="EC" id="5.6.2.4"/>
    </reaction>
</comment>
<keyword evidence="10 11" id="KW-0413">Isomerase</keyword>
<feature type="domain" description="Helicase ATP-binding" evidence="12">
    <location>
        <begin position="265"/>
        <end position="433"/>
    </location>
</feature>
<dbReference type="RefSeq" id="WP_005994982.1">
    <property type="nucleotide sequence ID" value="NZ_AECZ01000020.1"/>
</dbReference>
<dbReference type="PROSITE" id="PS51192">
    <property type="entry name" value="HELICASE_ATP_BIND_1"/>
    <property type="match status" value="1"/>
</dbReference>
<keyword evidence="8 11" id="KW-0067">ATP-binding</keyword>
<dbReference type="HAMAP" id="MF_00983">
    <property type="entry name" value="PriA"/>
    <property type="match status" value="1"/>
</dbReference>
<evidence type="ECO:0000256" key="1">
    <source>
        <dbReference type="ARBA" id="ARBA00022515"/>
    </source>
</evidence>
<gene>
    <name evidence="11" type="primary">priA</name>
    <name evidence="14" type="ORF">DesfrDRAFT_2875</name>
</gene>
<dbReference type="AlphaFoldDB" id="E1JZ26"/>
<dbReference type="EC" id="5.6.2.4" evidence="11"/>
<keyword evidence="1 11" id="KW-0639">Primosome</keyword>
<feature type="binding site" evidence="11">
    <location>
        <position position="508"/>
    </location>
    <ligand>
        <name>Zn(2+)</name>
        <dbReference type="ChEBI" id="CHEBI:29105"/>
        <label>1</label>
    </ligand>
</feature>
<reference evidence="14 15" key="1">
    <citation type="submission" date="2010-08" db="EMBL/GenBank/DDBJ databases">
        <title>The draft genome of Desulfovibrio fructosovorans JJ.</title>
        <authorList>
            <consortium name="US DOE Joint Genome Institute (JGI-PGF)"/>
            <person name="Lucas S."/>
            <person name="Copeland A."/>
            <person name="Lapidus A."/>
            <person name="Cheng J.-F."/>
            <person name="Bruce D."/>
            <person name="Goodwin L."/>
            <person name="Pitluck S."/>
            <person name="Land M.L."/>
            <person name="Hauser L."/>
            <person name="Chang Y.-J."/>
            <person name="Jeffries C."/>
            <person name="Wall J.D."/>
            <person name="Stahl D.A."/>
            <person name="Arkin A.P."/>
            <person name="Dehal P."/>
            <person name="Stolyar S.M."/>
            <person name="Hazen T.C."/>
            <person name="Woyke T.J."/>
        </authorList>
    </citation>
    <scope>NUCLEOTIDE SEQUENCE [LARGE SCALE GENOMIC DNA]</scope>
    <source>
        <strain evidence="14 15">JJ</strain>
    </source>
</reference>
<dbReference type="OrthoDB" id="9759544at2"/>
<dbReference type="GO" id="GO:0016887">
    <property type="term" value="F:ATP hydrolysis activity"/>
    <property type="evidence" value="ECO:0007669"/>
    <property type="project" value="RHEA"/>
</dbReference>
<protein>
    <recommendedName>
        <fullName evidence="11">Replication restart protein PriA</fullName>
    </recommendedName>
    <alternativeName>
        <fullName evidence="11">ATP-dependent DNA helicase PriA</fullName>
        <ecNumber evidence="11">5.6.2.4</ecNumber>
    </alternativeName>
    <alternativeName>
        <fullName evidence="11">DNA 3'-5' helicase PriA</fullName>
    </alternativeName>
</protein>
<dbReference type="InterPro" id="IPR014001">
    <property type="entry name" value="Helicase_ATP-bd"/>
</dbReference>
<comment type="subunit">
    <text evidence="11">Component of the replication restart primosome.</text>
</comment>
<evidence type="ECO:0000256" key="3">
    <source>
        <dbReference type="ARBA" id="ARBA00022723"/>
    </source>
</evidence>
<dbReference type="InterPro" id="IPR041236">
    <property type="entry name" value="PriA_C"/>
</dbReference>
<keyword evidence="4 11" id="KW-0547">Nucleotide-binding</keyword>
<comment type="catalytic activity">
    <reaction evidence="11">
        <text>ATP + H2O = ADP + phosphate + H(+)</text>
        <dbReference type="Rhea" id="RHEA:13065"/>
        <dbReference type="ChEBI" id="CHEBI:15377"/>
        <dbReference type="ChEBI" id="CHEBI:15378"/>
        <dbReference type="ChEBI" id="CHEBI:30616"/>
        <dbReference type="ChEBI" id="CHEBI:43474"/>
        <dbReference type="ChEBI" id="CHEBI:456216"/>
        <dbReference type="EC" id="5.6.2.4"/>
    </reaction>
</comment>
<evidence type="ECO:0000256" key="10">
    <source>
        <dbReference type="ARBA" id="ARBA00023235"/>
    </source>
</evidence>
<dbReference type="InterPro" id="IPR005259">
    <property type="entry name" value="PriA"/>
</dbReference>
<feature type="binding site" evidence="11">
    <location>
        <position position="517"/>
    </location>
    <ligand>
        <name>Zn(2+)</name>
        <dbReference type="ChEBI" id="CHEBI:29105"/>
        <label>2</label>
    </ligand>
</feature>
<dbReference type="Proteomes" id="UP000006250">
    <property type="component" value="Unassembled WGS sequence"/>
</dbReference>